<feature type="domain" description="RNA polymerase Rpb2" evidence="17">
    <location>
        <begin position="49"/>
        <end position="216"/>
    </location>
</feature>
<dbReference type="InterPro" id="IPR007121">
    <property type="entry name" value="RNA_pol_bsu_CS"/>
</dbReference>
<evidence type="ECO:0000259" key="16">
    <source>
        <dbReference type="Pfam" id="PF04560"/>
    </source>
</evidence>
<feature type="domain" description="DNA-directed RNA polymerase subunit 2 hybrid-binding" evidence="15">
    <location>
        <begin position="540"/>
        <end position="941"/>
    </location>
</feature>
<organism evidence="20 21">
    <name type="scientific">Coccomyxa viridis</name>
    <dbReference type="NCBI Taxonomy" id="1274662"/>
    <lineage>
        <taxon>Eukaryota</taxon>
        <taxon>Viridiplantae</taxon>
        <taxon>Chlorophyta</taxon>
        <taxon>core chlorophytes</taxon>
        <taxon>Trebouxiophyceae</taxon>
        <taxon>Trebouxiophyceae incertae sedis</taxon>
        <taxon>Coccomyxaceae</taxon>
        <taxon>Coccomyxa</taxon>
    </lineage>
</organism>
<dbReference type="Pfam" id="PF06883">
    <property type="entry name" value="RNA_pol_Rpa2_4"/>
    <property type="match status" value="1"/>
</dbReference>
<comment type="catalytic activity">
    <reaction evidence="11 13">
        <text>RNA(n) + a ribonucleoside 5'-triphosphate = RNA(n+1) + diphosphate</text>
        <dbReference type="Rhea" id="RHEA:21248"/>
        <dbReference type="Rhea" id="RHEA-COMP:14527"/>
        <dbReference type="Rhea" id="RHEA-COMP:17342"/>
        <dbReference type="ChEBI" id="CHEBI:33019"/>
        <dbReference type="ChEBI" id="CHEBI:61557"/>
        <dbReference type="ChEBI" id="CHEBI:140395"/>
        <dbReference type="EC" id="2.7.7.6"/>
    </reaction>
</comment>
<dbReference type="Proteomes" id="UP001497392">
    <property type="component" value="Unassembled WGS sequence"/>
</dbReference>
<feature type="compositionally biased region" description="Basic and acidic residues" evidence="14">
    <location>
        <begin position="666"/>
        <end position="677"/>
    </location>
</feature>
<keyword evidence="7 13" id="KW-0548">Nucleotidyltransferase</keyword>
<comment type="caution">
    <text evidence="20">The sequence shown here is derived from an EMBL/GenBank/DDBJ whole genome shotgun (WGS) entry which is preliminary data.</text>
</comment>
<dbReference type="Gene3D" id="3.90.1110.10">
    <property type="entry name" value="RNA polymerase Rpb2, domain 2"/>
    <property type="match status" value="1"/>
</dbReference>
<evidence type="ECO:0000256" key="11">
    <source>
        <dbReference type="ARBA" id="ARBA00048552"/>
    </source>
</evidence>
<feature type="domain" description="RNA polymerase Rpb2" evidence="16">
    <location>
        <begin position="944"/>
        <end position="987"/>
    </location>
</feature>
<evidence type="ECO:0000256" key="5">
    <source>
        <dbReference type="ARBA" id="ARBA00022478"/>
    </source>
</evidence>
<dbReference type="InterPro" id="IPR014724">
    <property type="entry name" value="RNA_pol_RPB2_OB-fold"/>
</dbReference>
<comment type="subcellular location">
    <subcellularLocation>
        <location evidence="2">Nucleus</location>
    </subcellularLocation>
    <subcellularLocation>
        <location evidence="3">Plastid</location>
    </subcellularLocation>
</comment>
<dbReference type="InterPro" id="IPR015712">
    <property type="entry name" value="DNA-dir_RNA_pol_su2"/>
</dbReference>
<feature type="region of interest" description="Disordered" evidence="14">
    <location>
        <begin position="664"/>
        <end position="707"/>
    </location>
</feature>
<evidence type="ECO:0000313" key="20">
    <source>
        <dbReference type="EMBL" id="CAL5224064.1"/>
    </source>
</evidence>
<feature type="region of interest" description="Disordered" evidence="14">
    <location>
        <begin position="997"/>
        <end position="1020"/>
    </location>
</feature>
<keyword evidence="6 13" id="KW-0808">Transferase</keyword>
<dbReference type="Pfam" id="PF00562">
    <property type="entry name" value="RNA_pol_Rpb2_6"/>
    <property type="match status" value="1"/>
</dbReference>
<feature type="domain" description="RNA polymerase Rpb2" evidence="18">
    <location>
        <begin position="300"/>
        <end position="365"/>
    </location>
</feature>
<dbReference type="Gene3D" id="3.90.1800.10">
    <property type="entry name" value="RNA polymerase alpha subunit dimerisation domain"/>
    <property type="match status" value="1"/>
</dbReference>
<comment type="function">
    <text evidence="1 13">DNA-dependent RNA polymerase catalyzes the transcription of DNA into RNA using the four ribonucleoside triphosphates as substrates.</text>
</comment>
<evidence type="ECO:0000256" key="9">
    <source>
        <dbReference type="ARBA" id="ARBA00023242"/>
    </source>
</evidence>
<evidence type="ECO:0000259" key="17">
    <source>
        <dbReference type="Pfam" id="PF04561"/>
    </source>
</evidence>
<keyword evidence="8 13" id="KW-0804">Transcription</keyword>
<proteinExistence type="inferred from homology"/>
<evidence type="ECO:0000256" key="3">
    <source>
        <dbReference type="ARBA" id="ARBA00004474"/>
    </source>
</evidence>
<evidence type="ECO:0000256" key="7">
    <source>
        <dbReference type="ARBA" id="ARBA00022695"/>
    </source>
</evidence>
<evidence type="ECO:0000256" key="4">
    <source>
        <dbReference type="ARBA" id="ARBA00006835"/>
    </source>
</evidence>
<dbReference type="EC" id="2.7.7.6" evidence="13"/>
<evidence type="ECO:0000313" key="21">
    <source>
        <dbReference type="Proteomes" id="UP001497392"/>
    </source>
</evidence>
<dbReference type="InterPro" id="IPR007120">
    <property type="entry name" value="DNA-dir_RNAP_su2_dom"/>
</dbReference>
<evidence type="ECO:0000259" key="15">
    <source>
        <dbReference type="Pfam" id="PF00562"/>
    </source>
</evidence>
<evidence type="ECO:0000256" key="8">
    <source>
        <dbReference type="ARBA" id="ARBA00023163"/>
    </source>
</evidence>
<feature type="domain" description="DNA-directed RNA polymerase I subunit RPA2" evidence="19">
    <location>
        <begin position="414"/>
        <end position="488"/>
    </location>
</feature>
<dbReference type="CDD" id="cd00653">
    <property type="entry name" value="RNA_pol_B_RPB2"/>
    <property type="match status" value="1"/>
</dbReference>
<dbReference type="EMBL" id="CAXHTA020000010">
    <property type="protein sequence ID" value="CAL5224064.1"/>
    <property type="molecule type" value="Genomic_DNA"/>
</dbReference>
<dbReference type="Gene3D" id="3.90.1100.10">
    <property type="match status" value="1"/>
</dbReference>
<evidence type="ECO:0000256" key="6">
    <source>
        <dbReference type="ARBA" id="ARBA00022679"/>
    </source>
</evidence>
<evidence type="ECO:0000256" key="10">
    <source>
        <dbReference type="ARBA" id="ARBA00026088"/>
    </source>
</evidence>
<dbReference type="InterPro" id="IPR009674">
    <property type="entry name" value="Rpa2_dom_4"/>
</dbReference>
<dbReference type="Gene3D" id="2.40.50.150">
    <property type="match status" value="1"/>
</dbReference>
<dbReference type="InterPro" id="IPR037034">
    <property type="entry name" value="RNA_pol_Rpb2_2_sf"/>
</dbReference>
<name>A0ABP1FVY8_9CHLO</name>
<dbReference type="SUPFAM" id="SSF64484">
    <property type="entry name" value="beta and beta-prime subunits of DNA dependent RNA-polymerase"/>
    <property type="match status" value="1"/>
</dbReference>
<dbReference type="Pfam" id="PF04565">
    <property type="entry name" value="RNA_pol_Rpb2_3"/>
    <property type="match status" value="1"/>
</dbReference>
<dbReference type="InterPro" id="IPR007645">
    <property type="entry name" value="RNA_pol_Rpb2_3"/>
</dbReference>
<keyword evidence="5 13" id="KW-0240">DNA-directed RNA polymerase</keyword>
<sequence length="1020" mass="112191">MEVGGYFICNGLERIIRMLIQQRRHYIMALRRSAYQKRGSAFTDAATLLRCVRPDDTSATVRCHYLKDGTAKFAFTIGRAEYFIPVGILLKCFMEVSDKELFGKLLATIPHKHGAVDNAVVETIERLLRAPSQMGLYTRTQCLEYLGSLFRNALDTLARLTDLQAGEVLLREYVFIHVERPLEKLNALIAMTGKLFTLVADLCGEDNADALSHHEVLLPGTLLSKFVSDKLAECLVIFKRQVIQDYEKSPEGVDLRDPSYLKKASDRMPDIGRKVEYLLNTGNLVSNGTLDLSQNTGFTVVAEKLNFFRYLSHFRAIHRGAYFAQLRTTTVRKLLPESWGFLCPVHTPDGSPCGLLNHFTAMCQVVARPPESPEEVQHAIAIVATGAGMVPSMPAVVPPALPAYVPVFMDGRLIGHIQSGHAGKMTNHFRHLKAARLAACSRSPPDDQYLKGPEMLVSPDLEIAHIPYERGGPYPGIYIFSHAARMMRPVLQTGTGARELIGTLEQIDLNIRCPDGSEQAGDEALYSHREISCNAMLSVVASQTPYSDFNQSPRNMYQCQMGKQTMGTPSQAIRHRTDTKLYRIQTPQTPIVRTRRYKEYHMDEFPSGTNMIVAVLAYTGYDMEDAMILNKSAVERGLAHGTIFKTETVNLKDDRGKTQVFAAEMTEPRDRPRERPKGAFGQEYPQARSSAASNPAVAGPLKLQSEGNHRNEERIDVDGLPHVGAVVYPGQGYYSKVDCATGKAKTGNLKGEEIGMVDQIAIVGTSDPSLQRANILMRLNRNPVIGDKFSSRHGQKGVLSQQWPDINMPVVASTGMRPDLIINPHAFPSRMTIGMLLESLVSKAGALGGNFVDGSPFQAADGGTTAQDLVPTAGDTLEAAGFSRLGGESLISGVTGEEFSADIYIGPVYYQRLRHMVSDKFQVRSTGPVNALTHQPIKGRKFGGGIRFGEMERDALLAHGSAYLLHDRLHTSSDYAVLDACQSCGSILTPITQPRETSDLGAHLTSTSGDPLKPLHSARM</sequence>
<dbReference type="PROSITE" id="PS01166">
    <property type="entry name" value="RNA_POL_BETA"/>
    <property type="match status" value="1"/>
</dbReference>
<dbReference type="Pfam" id="PF04560">
    <property type="entry name" value="RNA_pol_Rpb2_7"/>
    <property type="match status" value="1"/>
</dbReference>
<dbReference type="InterPro" id="IPR037033">
    <property type="entry name" value="DNA-dir_RNAP_su2_hyb_sf"/>
</dbReference>
<comment type="subunit">
    <text evidence="10">In plastids the minimal PEP RNA polymerase catalytic core is composed of four subunits: alpha, beta, beta', and beta''. When a (nuclear-encoded) sigma factor is associated with the core the holoenzyme is formed, which can initiate transcription.</text>
</comment>
<evidence type="ECO:0000256" key="13">
    <source>
        <dbReference type="RuleBase" id="RU363031"/>
    </source>
</evidence>
<dbReference type="InterPro" id="IPR007641">
    <property type="entry name" value="RNA_pol_Rpb2_7"/>
</dbReference>
<evidence type="ECO:0000259" key="18">
    <source>
        <dbReference type="Pfam" id="PF04565"/>
    </source>
</evidence>
<reference evidence="20 21" key="1">
    <citation type="submission" date="2024-06" db="EMBL/GenBank/DDBJ databases">
        <authorList>
            <person name="Kraege A."/>
            <person name="Thomma B."/>
        </authorList>
    </citation>
    <scope>NUCLEOTIDE SEQUENCE [LARGE SCALE GENOMIC DNA]</scope>
</reference>
<evidence type="ECO:0000256" key="1">
    <source>
        <dbReference type="ARBA" id="ARBA00004026"/>
    </source>
</evidence>
<keyword evidence="21" id="KW-1185">Reference proteome</keyword>
<evidence type="ECO:0000256" key="14">
    <source>
        <dbReference type="SAM" id="MobiDB-lite"/>
    </source>
</evidence>
<dbReference type="Gene3D" id="2.40.270.10">
    <property type="entry name" value="DNA-directed RNA polymerase, subunit 2, domain 6"/>
    <property type="match status" value="1"/>
</dbReference>
<accession>A0ABP1FVY8</accession>
<evidence type="ECO:0000256" key="12">
    <source>
        <dbReference type="RuleBase" id="RU000434"/>
    </source>
</evidence>
<dbReference type="InterPro" id="IPR007642">
    <property type="entry name" value="RNA_pol_Rpb2_2"/>
</dbReference>
<evidence type="ECO:0000256" key="2">
    <source>
        <dbReference type="ARBA" id="ARBA00004123"/>
    </source>
</evidence>
<dbReference type="PANTHER" id="PTHR20856">
    <property type="entry name" value="DNA-DIRECTED RNA POLYMERASE I SUBUNIT 2"/>
    <property type="match status" value="1"/>
</dbReference>
<keyword evidence="9" id="KW-0539">Nucleus</keyword>
<comment type="similarity">
    <text evidence="4 12">Belongs to the RNA polymerase beta chain family.</text>
</comment>
<dbReference type="Pfam" id="PF04561">
    <property type="entry name" value="RNA_pol_Rpb2_2"/>
    <property type="match status" value="1"/>
</dbReference>
<protein>
    <recommendedName>
        <fullName evidence="13">DNA-directed RNA polymerase subunit beta</fullName>
        <ecNumber evidence="13">2.7.7.6</ecNumber>
    </recommendedName>
</protein>
<gene>
    <name evidence="20" type="primary">g6689</name>
    <name evidence="20" type="ORF">VP750_LOCUS5723</name>
</gene>
<evidence type="ECO:0000259" key="19">
    <source>
        <dbReference type="Pfam" id="PF06883"/>
    </source>
</evidence>